<reference evidence="7" key="1">
    <citation type="submission" date="2019-08" db="EMBL/GenBank/DDBJ databases">
        <authorList>
            <person name="Kucharzyk K."/>
            <person name="Murdoch R.W."/>
            <person name="Higgins S."/>
            <person name="Loffler F."/>
        </authorList>
    </citation>
    <scope>NUCLEOTIDE SEQUENCE</scope>
</reference>
<evidence type="ECO:0000313" key="7">
    <source>
        <dbReference type="EMBL" id="MPL74947.1"/>
    </source>
</evidence>
<dbReference type="GO" id="GO:0005524">
    <property type="term" value="F:ATP binding"/>
    <property type="evidence" value="ECO:0007669"/>
    <property type="project" value="UniProtKB-KW"/>
</dbReference>
<keyword evidence="3" id="KW-0808">Transferase</keyword>
<keyword evidence="2" id="KW-0489">Methyltransferase</keyword>
<dbReference type="GO" id="GO:0009035">
    <property type="term" value="F:type I site-specific deoxyribonuclease activity"/>
    <property type="evidence" value="ECO:0007669"/>
    <property type="project" value="UniProtKB-EC"/>
</dbReference>
<dbReference type="EC" id="2.1.1.72" evidence="1"/>
<dbReference type="GO" id="GO:0009007">
    <property type="term" value="F:site-specific DNA-methyltransferase (adenine-specific) activity"/>
    <property type="evidence" value="ECO:0007669"/>
    <property type="project" value="UniProtKB-EC"/>
</dbReference>
<evidence type="ECO:0000256" key="4">
    <source>
        <dbReference type="ARBA" id="ARBA00022691"/>
    </source>
</evidence>
<dbReference type="Pfam" id="PF07669">
    <property type="entry name" value="Eco57I"/>
    <property type="match status" value="1"/>
</dbReference>
<dbReference type="PROSITE" id="PS00092">
    <property type="entry name" value="N6_MTASE"/>
    <property type="match status" value="1"/>
</dbReference>
<dbReference type="Gene3D" id="3.90.1570.30">
    <property type="match status" value="1"/>
</dbReference>
<accession>A0A644U7L8</accession>
<dbReference type="InterPro" id="IPR002052">
    <property type="entry name" value="DNA_methylase_N6_adenine_CS"/>
</dbReference>
<evidence type="ECO:0000256" key="5">
    <source>
        <dbReference type="ARBA" id="ARBA00047942"/>
    </source>
</evidence>
<comment type="caution">
    <text evidence="7">The sequence shown here is derived from an EMBL/GenBank/DDBJ whole genome shotgun (WGS) entry which is preliminary data.</text>
</comment>
<dbReference type="InterPro" id="IPR029063">
    <property type="entry name" value="SAM-dependent_MTases_sf"/>
</dbReference>
<dbReference type="GO" id="GO:0003677">
    <property type="term" value="F:DNA binding"/>
    <property type="evidence" value="ECO:0007669"/>
    <property type="project" value="UniProtKB-KW"/>
</dbReference>
<feature type="domain" description="Type II methyltransferase M.TaqI-like" evidence="6">
    <location>
        <begin position="473"/>
        <end position="654"/>
    </location>
</feature>
<dbReference type="PANTHER" id="PTHR33841">
    <property type="entry name" value="DNA METHYLTRANSFERASE YEEA-RELATED"/>
    <property type="match status" value="1"/>
</dbReference>
<dbReference type="InterPro" id="IPR050953">
    <property type="entry name" value="N4_N6_ade-DNA_methylase"/>
</dbReference>
<keyword evidence="4" id="KW-0949">S-adenosyl-L-methionine</keyword>
<organism evidence="7">
    <name type="scientific">bioreactor metagenome</name>
    <dbReference type="NCBI Taxonomy" id="1076179"/>
    <lineage>
        <taxon>unclassified sequences</taxon>
        <taxon>metagenomes</taxon>
        <taxon>ecological metagenomes</taxon>
    </lineage>
</organism>
<dbReference type="SUPFAM" id="SSF53335">
    <property type="entry name" value="S-adenosyl-L-methionine-dependent methyltransferases"/>
    <property type="match status" value="1"/>
</dbReference>
<sequence>MSVLKIKSLVERFSKNLQYYKNSSNAYNEHSCRVEYIDPLLKILGWDVANEKGLPPQYREVIAENYSNETDRPDYSLTLKGVTKLFVEAKKPAVEISTATEPAFQTRKYGWNAKHKIAVLTNFEYLVIYDTTCIPKDTDETAVARYRKYHYTEYVEKINEIMQLISRDSVYDGTFDEFMKEHFPVSGRQTEQIDELFLKQINEWRIGLSNYLYGQTNTYFELHDEPSKNTEHLLVAETSYKIKKIPLKYNSIEVLNDVVQQFINQIVFLRICEDRNLPLYHKLKETIADQDLMKKNLAELFHAADKRYNSGLFEGEYIIFDLDNQIIMDMIEGLYYPQSPYLFNIIEPNMLGKIYEAFLTEKLILSDDGKIVLAKKKDCVNRSVVTTPTEIVKYMVSKAMNELCFSKTPEQLLDLRIADIACGSGIFLEEVYDYLVHYCVEWYLVNSPEHLIELSNGRKKLPLEDKKAILCSCIFGIDIDIHAVEVAKFSLLLKLIEDETAPSVVNSTPILPNLRKNIFYGNSLIDSARLQGKGIDNAVRIEIVPFDWEHINKGNPFDLVIGNPPYVSTEDMHGLLPSIEVSTYKNTYSSAYKQFDKYFMFIERAIEKIKENGMVCYIVPNKFFKIGSGKNLRKLLASNSYLMSLDDFGDAQLFEDKTIYSSILLIRKRKNNEFVYTKVNSTASLWAGTETNSIIINNNTLSELPWRLSTDIEFMQLLKKLDEVSVPITQYADIYNGIQTSAERPIPVYWFAHDEIVNETEEYFTISRNNKNYNINKKILKPYFKPSKKSEKGLNSYSPILTDKWIIFPYDEDGKLINIQTMQSEYAATYEYLMSYFNRLLPKSVSPKGFRDVQNATEDTWYQYGRTQHLTSFINTPKLIVGVLSKEPMYAFDNNDMLIASGGTAGYCAVSLKEDSPYSLEYIQAWLTHPYTEKLLEIIGSDFENGFTARGTFVLQTLPFVELDMNIAHEKAVHDKIVTLTQRVYSINDSLIDRPNKGAASVLIREKNRLIKEIESIVTRIYRLEFNR</sequence>
<evidence type="ECO:0000256" key="3">
    <source>
        <dbReference type="ARBA" id="ARBA00022679"/>
    </source>
</evidence>
<name>A0A644U7L8_9ZZZZ</name>
<evidence type="ECO:0000256" key="2">
    <source>
        <dbReference type="ARBA" id="ARBA00022603"/>
    </source>
</evidence>
<comment type="catalytic activity">
    <reaction evidence="5">
        <text>a 2'-deoxyadenosine in DNA + S-adenosyl-L-methionine = an N(6)-methyl-2'-deoxyadenosine in DNA + S-adenosyl-L-homocysteine + H(+)</text>
        <dbReference type="Rhea" id="RHEA:15197"/>
        <dbReference type="Rhea" id="RHEA-COMP:12418"/>
        <dbReference type="Rhea" id="RHEA-COMP:12419"/>
        <dbReference type="ChEBI" id="CHEBI:15378"/>
        <dbReference type="ChEBI" id="CHEBI:57856"/>
        <dbReference type="ChEBI" id="CHEBI:59789"/>
        <dbReference type="ChEBI" id="CHEBI:90615"/>
        <dbReference type="ChEBI" id="CHEBI:90616"/>
        <dbReference type="EC" id="2.1.1.72"/>
    </reaction>
</comment>
<proteinExistence type="predicted"/>
<dbReference type="GO" id="GO:0009307">
    <property type="term" value="P:DNA restriction-modification system"/>
    <property type="evidence" value="ECO:0007669"/>
    <property type="project" value="UniProtKB-KW"/>
</dbReference>
<dbReference type="AlphaFoldDB" id="A0A644U7L8"/>
<gene>
    <name evidence="7" type="ORF">SDC9_20766</name>
</gene>
<dbReference type="GO" id="GO:0032259">
    <property type="term" value="P:methylation"/>
    <property type="evidence" value="ECO:0007669"/>
    <property type="project" value="UniProtKB-KW"/>
</dbReference>
<dbReference type="EMBL" id="VSSQ01000084">
    <property type="protein sequence ID" value="MPL74947.1"/>
    <property type="molecule type" value="Genomic_DNA"/>
</dbReference>
<dbReference type="InterPro" id="IPR011639">
    <property type="entry name" value="MethylTrfase_TaqI-like_dom"/>
</dbReference>
<dbReference type="GO" id="GO:0009036">
    <property type="term" value="F:type II site-specific deoxyribonuclease activity"/>
    <property type="evidence" value="ECO:0007669"/>
    <property type="project" value="UniProtKB-EC"/>
</dbReference>
<protein>
    <recommendedName>
        <fullName evidence="1">site-specific DNA-methyltransferase (adenine-specific)</fullName>
        <ecNumber evidence="1">2.1.1.72</ecNumber>
    </recommendedName>
</protein>
<evidence type="ECO:0000259" key="6">
    <source>
        <dbReference type="Pfam" id="PF07669"/>
    </source>
</evidence>
<evidence type="ECO:0000256" key="1">
    <source>
        <dbReference type="ARBA" id="ARBA00011900"/>
    </source>
</evidence>
<dbReference type="Gene3D" id="3.40.50.150">
    <property type="entry name" value="Vaccinia Virus protein VP39"/>
    <property type="match status" value="1"/>
</dbReference>
<dbReference type="PANTHER" id="PTHR33841:SF1">
    <property type="entry name" value="DNA METHYLTRANSFERASE A"/>
    <property type="match status" value="1"/>
</dbReference>
<keyword evidence="7" id="KW-0378">Hydrolase</keyword>
<dbReference type="PRINTS" id="PR00507">
    <property type="entry name" value="N12N6MTFRASE"/>
</dbReference>